<comment type="caution">
    <text evidence="1">The sequence shown here is derived from an EMBL/GenBank/DDBJ whole genome shotgun (WGS) entry which is preliminary data.</text>
</comment>
<reference evidence="1 2" key="1">
    <citation type="submission" date="2021-06" db="EMBL/GenBank/DDBJ databases">
        <authorList>
            <person name="Palmer J.M."/>
        </authorList>
    </citation>
    <scope>NUCLEOTIDE SEQUENCE [LARGE SCALE GENOMIC DNA]</scope>
    <source>
        <strain evidence="2">if_2019</strain>
        <tissue evidence="1">Muscle</tissue>
    </source>
</reference>
<evidence type="ECO:0000313" key="2">
    <source>
        <dbReference type="Proteomes" id="UP001482620"/>
    </source>
</evidence>
<sequence length="67" mass="7696">MLLTNCEPKDRYETLYETWNPRFKEKNNQRLSDEDTTQRLKNCCAANDNSTGVRSQTIKVAAVAVSK</sequence>
<name>A0ABV0UGW2_9TELE</name>
<accession>A0ABV0UGW2</accession>
<dbReference type="EMBL" id="JAHRIQ010071042">
    <property type="protein sequence ID" value="MEQ2244390.1"/>
    <property type="molecule type" value="Genomic_DNA"/>
</dbReference>
<keyword evidence="2" id="KW-1185">Reference proteome</keyword>
<dbReference type="Proteomes" id="UP001482620">
    <property type="component" value="Unassembled WGS sequence"/>
</dbReference>
<proteinExistence type="predicted"/>
<gene>
    <name evidence="1" type="ORF">ILYODFUR_016668</name>
</gene>
<organism evidence="1 2">
    <name type="scientific">Ilyodon furcidens</name>
    <name type="common">goldbreast splitfin</name>
    <dbReference type="NCBI Taxonomy" id="33524"/>
    <lineage>
        <taxon>Eukaryota</taxon>
        <taxon>Metazoa</taxon>
        <taxon>Chordata</taxon>
        <taxon>Craniata</taxon>
        <taxon>Vertebrata</taxon>
        <taxon>Euteleostomi</taxon>
        <taxon>Actinopterygii</taxon>
        <taxon>Neopterygii</taxon>
        <taxon>Teleostei</taxon>
        <taxon>Neoteleostei</taxon>
        <taxon>Acanthomorphata</taxon>
        <taxon>Ovalentaria</taxon>
        <taxon>Atherinomorphae</taxon>
        <taxon>Cyprinodontiformes</taxon>
        <taxon>Goodeidae</taxon>
        <taxon>Ilyodon</taxon>
    </lineage>
</organism>
<evidence type="ECO:0000313" key="1">
    <source>
        <dbReference type="EMBL" id="MEQ2244390.1"/>
    </source>
</evidence>
<protein>
    <submittedName>
        <fullName evidence="1">Uncharacterized protein</fullName>
    </submittedName>
</protein>